<reference evidence="5 6" key="1">
    <citation type="submission" date="2019-07" db="EMBL/GenBank/DDBJ databases">
        <title>Whole genome shotgun sequence of Lactobacillus diolivorans NBRC 107869.</title>
        <authorList>
            <person name="Hosoyama A."/>
            <person name="Uohara A."/>
            <person name="Ohji S."/>
            <person name="Ichikawa N."/>
        </authorList>
    </citation>
    <scope>NUCLEOTIDE SEQUENCE [LARGE SCALE GENOMIC DNA]</scope>
    <source>
        <strain evidence="5 6">NBRC 107869</strain>
    </source>
</reference>
<evidence type="ECO:0000313" key="6">
    <source>
        <dbReference type="Proteomes" id="UP000321409"/>
    </source>
</evidence>
<feature type="compositionally biased region" description="Gly residues" evidence="1">
    <location>
        <begin position="450"/>
        <end position="460"/>
    </location>
</feature>
<name>A0ABQ0XC32_9LACO</name>
<dbReference type="Pfam" id="PF07523">
    <property type="entry name" value="Big_3"/>
    <property type="match status" value="1"/>
</dbReference>
<accession>A0ABQ0XC32</accession>
<dbReference type="RefSeq" id="WP_147008521.1">
    <property type="nucleotide sequence ID" value="NZ_BKAB01000015.1"/>
</dbReference>
<dbReference type="EMBL" id="BKAB01000015">
    <property type="protein sequence ID" value="GEP23651.1"/>
    <property type="molecule type" value="Genomic_DNA"/>
</dbReference>
<evidence type="ECO:0000259" key="3">
    <source>
        <dbReference type="Pfam" id="PF07523"/>
    </source>
</evidence>
<feature type="signal peptide" evidence="2">
    <location>
        <begin position="1"/>
        <end position="36"/>
    </location>
</feature>
<keyword evidence="6" id="KW-1185">Reference proteome</keyword>
<organism evidence="5 6">
    <name type="scientific">Lentilactobacillus diolivorans</name>
    <dbReference type="NCBI Taxonomy" id="179838"/>
    <lineage>
        <taxon>Bacteria</taxon>
        <taxon>Bacillati</taxon>
        <taxon>Bacillota</taxon>
        <taxon>Bacilli</taxon>
        <taxon>Lactobacillales</taxon>
        <taxon>Lactobacillaceae</taxon>
        <taxon>Lentilactobacillus</taxon>
    </lineage>
</organism>
<evidence type="ECO:0000313" key="5">
    <source>
        <dbReference type="EMBL" id="GEP23651.1"/>
    </source>
</evidence>
<feature type="chain" id="PRO_5046181591" description="DUF5776 domain-containing protein" evidence="2">
    <location>
        <begin position="37"/>
        <end position="666"/>
    </location>
</feature>
<evidence type="ECO:0000256" key="2">
    <source>
        <dbReference type="SAM" id="SignalP"/>
    </source>
</evidence>
<dbReference type="Pfam" id="PF19087">
    <property type="entry name" value="DUF5776"/>
    <property type="match status" value="1"/>
</dbReference>
<gene>
    <name evidence="5" type="ORF">LDI01_12440</name>
</gene>
<sequence length="666" mass="72919">MSIDTHRGLKHLFKIALLSATFFMFGATSLATTASADDPAIYTNKGFDTSQTWPTTDNVSYTTWLEVNGQSGPFAVSNSHQPNSNAIIDTKQINSATVSQGVELINHQSTSQHVNFSIMLPTAFSDTFVLGANWKEQFAEQGITEAPNEDSPDQGIAFFPKENSSREITSFHVQGDLKAHQDLKLKLPLAISEAATININTPSIEMDMYFYDSTGSYDAYTYARFGNVVRDSDGTSPLDSTGRYVAYSRDSTKRAILLPNDIQQLMPQMNKNDIKINNFLSGNDPTDYQNASDSQWYTGGKYFLQLDRIQEAVRNSGYSVLPSNENLSKYYAYFNVGSAAKDVYYPSTNNEFKEFDLYGKDGYGTIPVELRQVIKANHDNVTLPIGAKWNPYSDVTVYAHDGSQISLPNADVTVAGAPTDMTKDGTYQVTYTYTPDKVSKTITVVVGKGSATGGNTGGTTGSTTSNTTNNGSTGDVNNNSNNSTNTGSTSTTTTTKPSTSVSNGGSNIAVKGEAVYATKKIGLYKNIKFTKANRIAWYPKQKRVNRPMFVVTGYKRAANGALRYKVRDVNHGRKTAGKTGYITASRKYVVPVYYASVPKSKKITVISPKGVNTYKSANLTGKAKHYKKGVRLTVKKLVKHNLTTRYQLSNGHFVTTNKKLVIAGNY</sequence>
<comment type="caution">
    <text evidence="5">The sequence shown here is derived from an EMBL/GenBank/DDBJ whole genome shotgun (WGS) entry which is preliminary data.</text>
</comment>
<feature type="compositionally biased region" description="Low complexity" evidence="1">
    <location>
        <begin position="461"/>
        <end position="503"/>
    </location>
</feature>
<feature type="region of interest" description="Disordered" evidence="1">
    <location>
        <begin position="448"/>
        <end position="506"/>
    </location>
</feature>
<dbReference type="InterPro" id="IPR044081">
    <property type="entry name" value="DUF5776"/>
</dbReference>
<keyword evidence="2" id="KW-0732">Signal</keyword>
<evidence type="ECO:0000259" key="4">
    <source>
        <dbReference type="Pfam" id="PF19087"/>
    </source>
</evidence>
<protein>
    <recommendedName>
        <fullName evidence="7">DUF5776 domain-containing protein</fullName>
    </recommendedName>
</protein>
<dbReference type="InterPro" id="IPR022038">
    <property type="entry name" value="Ig-like_bact"/>
</dbReference>
<feature type="domain" description="Ig-like" evidence="3">
    <location>
        <begin position="382"/>
        <end position="446"/>
    </location>
</feature>
<dbReference type="Proteomes" id="UP000321409">
    <property type="component" value="Unassembled WGS sequence"/>
</dbReference>
<evidence type="ECO:0000256" key="1">
    <source>
        <dbReference type="SAM" id="MobiDB-lite"/>
    </source>
</evidence>
<proteinExistence type="predicted"/>
<feature type="domain" description="DUF5776" evidence="4">
    <location>
        <begin position="593"/>
        <end position="661"/>
    </location>
</feature>
<evidence type="ECO:0008006" key="7">
    <source>
        <dbReference type="Google" id="ProtNLM"/>
    </source>
</evidence>